<dbReference type="InterPro" id="IPR001207">
    <property type="entry name" value="Transposase_mutator"/>
</dbReference>
<comment type="function">
    <text evidence="1">Required for the transposition of the insertion element.</text>
</comment>
<evidence type="ECO:0000256" key="4">
    <source>
        <dbReference type="ARBA" id="ARBA00023125"/>
    </source>
</evidence>
<keyword evidence="3" id="KW-0815">Transposition</keyword>
<dbReference type="Proteomes" id="UP000076587">
    <property type="component" value="Unassembled WGS sequence"/>
</dbReference>
<protein>
    <submittedName>
        <fullName evidence="6">Uncharacterized protein</fullName>
    </submittedName>
</protein>
<dbReference type="AlphaFoldDB" id="A0A167C0Y2"/>
<keyword evidence="4" id="KW-0238">DNA-binding</keyword>
<comment type="similarity">
    <text evidence="2">Belongs to the transposase mutator family.</text>
</comment>
<gene>
    <name evidence="6" type="ORF">N482_10605</name>
</gene>
<comment type="caution">
    <text evidence="6">The sequence shown here is derived from an EMBL/GenBank/DDBJ whole genome shotgun (WGS) entry which is preliminary data.</text>
</comment>
<dbReference type="Pfam" id="PF00872">
    <property type="entry name" value="Transposase_mut"/>
    <property type="match status" value="1"/>
</dbReference>
<keyword evidence="5" id="KW-0233">DNA recombination</keyword>
<evidence type="ECO:0000313" key="7">
    <source>
        <dbReference type="Proteomes" id="UP000076587"/>
    </source>
</evidence>
<name>A0A167C0Y2_9GAMM</name>
<evidence type="ECO:0000256" key="1">
    <source>
        <dbReference type="ARBA" id="ARBA00002190"/>
    </source>
</evidence>
<reference evidence="6 7" key="1">
    <citation type="submission" date="2013-07" db="EMBL/GenBank/DDBJ databases">
        <title>Comparative Genomic and Metabolomic Analysis of Twelve Strains of Pseudoalteromonas luteoviolacea.</title>
        <authorList>
            <person name="Vynne N.G."/>
            <person name="Mansson M."/>
            <person name="Gram L."/>
        </authorList>
    </citation>
    <scope>NUCLEOTIDE SEQUENCE [LARGE SCALE GENOMIC DNA]</scope>
    <source>
        <strain evidence="6 7">NCIMB 1942</strain>
    </source>
</reference>
<dbReference type="GO" id="GO:0003677">
    <property type="term" value="F:DNA binding"/>
    <property type="evidence" value="ECO:0007669"/>
    <property type="project" value="UniProtKB-KW"/>
</dbReference>
<dbReference type="GO" id="GO:0006313">
    <property type="term" value="P:DNA transposition"/>
    <property type="evidence" value="ECO:0007669"/>
    <property type="project" value="InterPro"/>
</dbReference>
<evidence type="ECO:0000256" key="2">
    <source>
        <dbReference type="ARBA" id="ARBA00010961"/>
    </source>
</evidence>
<evidence type="ECO:0000256" key="3">
    <source>
        <dbReference type="ARBA" id="ARBA00022578"/>
    </source>
</evidence>
<dbReference type="GO" id="GO:0004803">
    <property type="term" value="F:transposase activity"/>
    <property type="evidence" value="ECO:0007669"/>
    <property type="project" value="InterPro"/>
</dbReference>
<organism evidence="6 7">
    <name type="scientific">Pseudoalteromonas luteoviolacea NCIMB 1942</name>
    <dbReference type="NCBI Taxonomy" id="1365253"/>
    <lineage>
        <taxon>Bacteria</taxon>
        <taxon>Pseudomonadati</taxon>
        <taxon>Pseudomonadota</taxon>
        <taxon>Gammaproteobacteria</taxon>
        <taxon>Alteromonadales</taxon>
        <taxon>Pseudoalteromonadaceae</taxon>
        <taxon>Pseudoalteromonas</taxon>
    </lineage>
</organism>
<dbReference type="EMBL" id="AUXT01000158">
    <property type="protein sequence ID" value="KZN47115.1"/>
    <property type="molecule type" value="Genomic_DNA"/>
</dbReference>
<dbReference type="PATRIC" id="fig|1365253.3.peg.2559"/>
<sequence>MFALGMSYRDIRSHVQEMYGIEISEATITGITDQLIPELKAW</sequence>
<evidence type="ECO:0000313" key="6">
    <source>
        <dbReference type="EMBL" id="KZN47115.1"/>
    </source>
</evidence>
<accession>A0A167C0Y2</accession>
<proteinExistence type="inferred from homology"/>
<evidence type="ECO:0000256" key="5">
    <source>
        <dbReference type="ARBA" id="ARBA00023172"/>
    </source>
</evidence>